<feature type="transmembrane region" description="Helical" evidence="2">
    <location>
        <begin position="82"/>
        <end position="103"/>
    </location>
</feature>
<organism evidence="3 4">
    <name type="scientific">Christiangramia oceanisediminis</name>
    <dbReference type="NCBI Taxonomy" id="2920386"/>
    <lineage>
        <taxon>Bacteria</taxon>
        <taxon>Pseudomonadati</taxon>
        <taxon>Bacteroidota</taxon>
        <taxon>Flavobacteriia</taxon>
        <taxon>Flavobacteriales</taxon>
        <taxon>Flavobacteriaceae</taxon>
        <taxon>Christiangramia</taxon>
    </lineage>
</organism>
<name>A0A9X2I226_9FLAO</name>
<dbReference type="Pfam" id="PF20503">
    <property type="entry name" value="DUF6730"/>
    <property type="match status" value="1"/>
</dbReference>
<gene>
    <name evidence="3" type="ORF">MKO06_04980</name>
</gene>
<keyword evidence="4" id="KW-1185">Reference proteome</keyword>
<keyword evidence="2" id="KW-1133">Transmembrane helix</keyword>
<dbReference type="InterPro" id="IPR046617">
    <property type="entry name" value="DUF6730"/>
</dbReference>
<protein>
    <submittedName>
        <fullName evidence="3">Uncharacterized protein</fullName>
    </submittedName>
</protein>
<proteinExistence type="predicted"/>
<comment type="caution">
    <text evidence="3">The sequence shown here is derived from an EMBL/GenBank/DDBJ whole genome shotgun (WGS) entry which is preliminary data.</text>
</comment>
<evidence type="ECO:0000313" key="3">
    <source>
        <dbReference type="EMBL" id="MCP9199250.1"/>
    </source>
</evidence>
<dbReference type="EMBL" id="JANCNS010000001">
    <property type="protein sequence ID" value="MCP9199250.1"/>
    <property type="molecule type" value="Genomic_DNA"/>
</dbReference>
<reference evidence="3" key="1">
    <citation type="submission" date="2022-07" db="EMBL/GenBank/DDBJ databases">
        <title>Gramela sediminis sp. nov., isolated from deep-sea sediment of the Indian Ocean.</title>
        <authorList>
            <person name="Shi H."/>
        </authorList>
    </citation>
    <scope>NUCLEOTIDE SEQUENCE</scope>
    <source>
        <strain evidence="3">GC03-9</strain>
    </source>
</reference>
<evidence type="ECO:0000256" key="2">
    <source>
        <dbReference type="SAM" id="Phobius"/>
    </source>
</evidence>
<keyword evidence="2" id="KW-0812">Transmembrane</keyword>
<evidence type="ECO:0000256" key="1">
    <source>
        <dbReference type="SAM" id="Coils"/>
    </source>
</evidence>
<dbReference type="AlphaFoldDB" id="A0A9X2I226"/>
<accession>A0A9X2I226</accession>
<sequence length="152" mass="17889">MKKLDEIMELMADEMADFKTSLEKLEALSKELNEMSIPISRAAIDENLQSFLQKQEEGKEVKNELLRDINDKLERASLIPNYIIVLIGSILLLLLSGLGYLYYSNKVKEEEKFQIYRTISESELKSYLIFFAENPEIKENYCTWMDQLYKRE</sequence>
<dbReference type="RefSeq" id="WP_241549555.1">
    <property type="nucleotide sequence ID" value="NZ_JANCNS010000001.1"/>
</dbReference>
<keyword evidence="2" id="KW-0472">Membrane</keyword>
<evidence type="ECO:0000313" key="4">
    <source>
        <dbReference type="Proteomes" id="UP001155280"/>
    </source>
</evidence>
<keyword evidence="1" id="KW-0175">Coiled coil</keyword>
<feature type="coiled-coil region" evidence="1">
    <location>
        <begin position="8"/>
        <end position="35"/>
    </location>
</feature>
<dbReference type="Proteomes" id="UP001155280">
    <property type="component" value="Unassembled WGS sequence"/>
</dbReference>